<evidence type="ECO:0000313" key="3">
    <source>
        <dbReference type="EMBL" id="JAA88009.1"/>
    </source>
</evidence>
<feature type="non-terminal residue" evidence="3">
    <location>
        <position position="552"/>
    </location>
</feature>
<reference evidence="3" key="1">
    <citation type="journal article" date="2013" name="BMC Genomics">
        <title>Unscrambling butterfly oogenesis.</title>
        <authorList>
            <person name="Carter J.M."/>
            <person name="Baker S.C."/>
            <person name="Pink R."/>
            <person name="Carter D.R."/>
            <person name="Collins A."/>
            <person name="Tomlin J."/>
            <person name="Gibbs M."/>
            <person name="Breuker C.J."/>
        </authorList>
    </citation>
    <scope>NUCLEOTIDE SEQUENCE</scope>
    <source>
        <tissue evidence="3">Ovary</tissue>
    </source>
</reference>
<dbReference type="PANTHER" id="PTHR46599">
    <property type="entry name" value="PIGGYBAC TRANSPOSABLE ELEMENT-DERIVED PROTEIN 4"/>
    <property type="match status" value="1"/>
</dbReference>
<reference evidence="3" key="2">
    <citation type="submission" date="2013-05" db="EMBL/GenBank/DDBJ databases">
        <authorList>
            <person name="Carter J.-M."/>
            <person name="Baker S.C."/>
            <person name="Pink R."/>
            <person name="Carter D.R.F."/>
            <person name="Collins A."/>
            <person name="Tomlin J."/>
            <person name="Gibbs M."/>
            <person name="Breuker C.J."/>
        </authorList>
    </citation>
    <scope>NUCLEOTIDE SEQUENCE</scope>
    <source>
        <tissue evidence="3">Ovary</tissue>
    </source>
</reference>
<dbReference type="EMBL" id="GAIX01004551">
    <property type="protein sequence ID" value="JAA88009.1"/>
    <property type="molecule type" value="Transcribed_RNA"/>
</dbReference>
<evidence type="ECO:0000259" key="2">
    <source>
        <dbReference type="Pfam" id="PF13843"/>
    </source>
</evidence>
<feature type="compositionally biased region" description="Polar residues" evidence="1">
    <location>
        <begin position="19"/>
        <end position="33"/>
    </location>
</feature>
<sequence>MSDFSDSDSDYQPPPLWDGSNSTSSDSCLSQDDVSLLHESTPVPPEPPRPDWHQPNGSRQKRFPLDIQPGINISNNCNRELDIFRLFLNQDIMDLMVQMTNCYANKVKILKVVTRNMRLAKWTDCTEEEILKFLGLLIFMGLNKLPKISDYWSNKKLYKNEIARQAMSRNRFELLLRCWHFEDSFFHASNTDRLIKIRRLVQLLTATFRNAKTPGEYITVDETMVAFRGRIKFMQYIPGKRHKYGIKLFKVCDDDGYTYDLIVYEGKNSSGQTNTPTNLVMKLCQPYLGVGRSVVTDNYYTSVDLAQQLLQNDTHLIGTLRRNRKGLPKKVVQEKLNKGEMIALENNDGILILKWKDKRDVLALSTKHSVGFVTVTSKRNRNKKVMKPTLIADYNKHKCSIDLSDQMASYANPARRSIRWFQKLAIELLFSTAVTNAFIIYKTHKQLSSKKYTITDFRENLCLQMLGITSSSNSVGSLPRRQIQHKFSKSTLTDHRGRLIRRRCIHCYKKNRDAGLSAKEARDQTKKVNTVCLECPTKPSVCGQCYAEIHIQ</sequence>
<dbReference type="InterPro" id="IPR029526">
    <property type="entry name" value="PGBD"/>
</dbReference>
<protein>
    <submittedName>
        <fullName evidence="3">PiggyBac transposable element-derived protein 4</fullName>
    </submittedName>
</protein>
<feature type="region of interest" description="Disordered" evidence="1">
    <location>
        <begin position="1"/>
        <end position="67"/>
    </location>
</feature>
<proteinExistence type="predicted"/>
<organism evidence="3">
    <name type="scientific">Pararge aegeria</name>
    <name type="common">speckled wood butterfly</name>
    <dbReference type="NCBI Taxonomy" id="116150"/>
    <lineage>
        <taxon>Eukaryota</taxon>
        <taxon>Metazoa</taxon>
        <taxon>Ecdysozoa</taxon>
        <taxon>Arthropoda</taxon>
        <taxon>Hexapoda</taxon>
        <taxon>Insecta</taxon>
        <taxon>Pterygota</taxon>
        <taxon>Neoptera</taxon>
        <taxon>Endopterygota</taxon>
        <taxon>Lepidoptera</taxon>
        <taxon>Glossata</taxon>
        <taxon>Ditrysia</taxon>
        <taxon>Papilionoidea</taxon>
        <taxon>Nymphalidae</taxon>
        <taxon>Satyrinae</taxon>
        <taxon>Satyrini</taxon>
        <taxon>Parargina</taxon>
        <taxon>Pararge</taxon>
    </lineage>
</organism>
<evidence type="ECO:0000256" key="1">
    <source>
        <dbReference type="SAM" id="MobiDB-lite"/>
    </source>
</evidence>
<dbReference type="AlphaFoldDB" id="S4PBM2"/>
<dbReference type="PANTHER" id="PTHR46599:SF3">
    <property type="entry name" value="PIGGYBAC TRANSPOSABLE ELEMENT-DERIVED PROTEIN 4"/>
    <property type="match status" value="1"/>
</dbReference>
<name>S4PBM2_9NEOP</name>
<feature type="domain" description="PiggyBac transposable element-derived protein" evidence="2">
    <location>
        <begin position="81"/>
        <end position="438"/>
    </location>
</feature>
<accession>S4PBM2</accession>
<dbReference type="Pfam" id="PF13843">
    <property type="entry name" value="DDE_Tnp_1_7"/>
    <property type="match status" value="1"/>
</dbReference>